<dbReference type="EMBL" id="KB469303">
    <property type="protein sequence ID" value="EPQ54541.1"/>
    <property type="molecule type" value="Genomic_DNA"/>
</dbReference>
<keyword evidence="2" id="KW-0012">Acyltransferase</keyword>
<dbReference type="Gene3D" id="3.40.630.30">
    <property type="match status" value="1"/>
</dbReference>
<dbReference type="GO" id="GO:0008999">
    <property type="term" value="F:protein-N-terminal-alanine acetyltransferase activity"/>
    <property type="evidence" value="ECO:0007669"/>
    <property type="project" value="TreeGrafter"/>
</dbReference>
<dbReference type="KEGG" id="gtr:GLOTRDRAFT_42899"/>
<dbReference type="PROSITE" id="PS51186">
    <property type="entry name" value="GNAT"/>
    <property type="match status" value="1"/>
</dbReference>
<dbReference type="Pfam" id="PF13302">
    <property type="entry name" value="Acetyltransf_3"/>
    <property type="match status" value="1"/>
</dbReference>
<dbReference type="GO" id="GO:0005737">
    <property type="term" value="C:cytoplasm"/>
    <property type="evidence" value="ECO:0007669"/>
    <property type="project" value="TreeGrafter"/>
</dbReference>
<name>S7Q3I2_GLOTA</name>
<evidence type="ECO:0000313" key="2">
    <source>
        <dbReference type="EMBL" id="EPQ54541.1"/>
    </source>
</evidence>
<dbReference type="RefSeq" id="XP_007866649.1">
    <property type="nucleotide sequence ID" value="XM_007868458.1"/>
</dbReference>
<dbReference type="HOGENOM" id="CLU_013985_3_2_1"/>
<protein>
    <submittedName>
        <fullName evidence="2">Acyl-CoA N-acyltransferase</fullName>
    </submittedName>
</protein>
<dbReference type="InterPro" id="IPR016181">
    <property type="entry name" value="Acyl_CoA_acyltransferase"/>
</dbReference>
<keyword evidence="3" id="KW-1185">Reference proteome</keyword>
<dbReference type="GeneID" id="19306164"/>
<dbReference type="GO" id="GO:1990189">
    <property type="term" value="F:protein N-terminal-serine acetyltransferase activity"/>
    <property type="evidence" value="ECO:0007669"/>
    <property type="project" value="TreeGrafter"/>
</dbReference>
<dbReference type="PANTHER" id="PTHR43441:SF11">
    <property type="entry name" value="RIBOSOMAL-PROTEIN-SERINE ACETYLTRANSFERASE"/>
    <property type="match status" value="1"/>
</dbReference>
<reference evidence="2 3" key="1">
    <citation type="journal article" date="2012" name="Science">
        <title>The Paleozoic origin of enzymatic lignin decomposition reconstructed from 31 fungal genomes.</title>
        <authorList>
            <person name="Floudas D."/>
            <person name="Binder M."/>
            <person name="Riley R."/>
            <person name="Barry K."/>
            <person name="Blanchette R.A."/>
            <person name="Henrissat B."/>
            <person name="Martinez A.T."/>
            <person name="Otillar R."/>
            <person name="Spatafora J.W."/>
            <person name="Yadav J.S."/>
            <person name="Aerts A."/>
            <person name="Benoit I."/>
            <person name="Boyd A."/>
            <person name="Carlson A."/>
            <person name="Copeland A."/>
            <person name="Coutinho P.M."/>
            <person name="de Vries R.P."/>
            <person name="Ferreira P."/>
            <person name="Findley K."/>
            <person name="Foster B."/>
            <person name="Gaskell J."/>
            <person name="Glotzer D."/>
            <person name="Gorecki P."/>
            <person name="Heitman J."/>
            <person name="Hesse C."/>
            <person name="Hori C."/>
            <person name="Igarashi K."/>
            <person name="Jurgens J.A."/>
            <person name="Kallen N."/>
            <person name="Kersten P."/>
            <person name="Kohler A."/>
            <person name="Kuees U."/>
            <person name="Kumar T.K.A."/>
            <person name="Kuo A."/>
            <person name="LaButti K."/>
            <person name="Larrondo L.F."/>
            <person name="Lindquist E."/>
            <person name="Ling A."/>
            <person name="Lombard V."/>
            <person name="Lucas S."/>
            <person name="Lundell T."/>
            <person name="Martin R."/>
            <person name="McLaughlin D.J."/>
            <person name="Morgenstern I."/>
            <person name="Morin E."/>
            <person name="Murat C."/>
            <person name="Nagy L.G."/>
            <person name="Nolan M."/>
            <person name="Ohm R.A."/>
            <person name="Patyshakuliyeva A."/>
            <person name="Rokas A."/>
            <person name="Ruiz-Duenas F.J."/>
            <person name="Sabat G."/>
            <person name="Salamov A."/>
            <person name="Samejima M."/>
            <person name="Schmutz J."/>
            <person name="Slot J.C."/>
            <person name="St John F."/>
            <person name="Stenlid J."/>
            <person name="Sun H."/>
            <person name="Sun S."/>
            <person name="Syed K."/>
            <person name="Tsang A."/>
            <person name="Wiebenga A."/>
            <person name="Young D."/>
            <person name="Pisabarro A."/>
            <person name="Eastwood D.C."/>
            <person name="Martin F."/>
            <person name="Cullen D."/>
            <person name="Grigoriev I.V."/>
            <person name="Hibbett D.S."/>
        </authorList>
    </citation>
    <scope>NUCLEOTIDE SEQUENCE [LARGE SCALE GENOMIC DNA]</scope>
    <source>
        <strain evidence="2 3">ATCC 11539</strain>
    </source>
</reference>
<dbReference type="PANTHER" id="PTHR43441">
    <property type="entry name" value="RIBOSOMAL-PROTEIN-SERINE ACETYLTRANSFERASE"/>
    <property type="match status" value="1"/>
</dbReference>
<dbReference type="InterPro" id="IPR051908">
    <property type="entry name" value="Ribosomal_N-acetyltransferase"/>
</dbReference>
<dbReference type="Proteomes" id="UP000030669">
    <property type="component" value="Unassembled WGS sequence"/>
</dbReference>
<evidence type="ECO:0000259" key="1">
    <source>
        <dbReference type="PROSITE" id="PS51186"/>
    </source>
</evidence>
<dbReference type="InterPro" id="IPR000182">
    <property type="entry name" value="GNAT_dom"/>
</dbReference>
<dbReference type="CDD" id="cd04301">
    <property type="entry name" value="NAT_SF"/>
    <property type="match status" value="1"/>
</dbReference>
<dbReference type="eggNOG" id="ENOG502RY5I">
    <property type="taxonomic scope" value="Eukaryota"/>
</dbReference>
<sequence>MDSAPIAPLRASYKEEIKKRHETAVVGAVLEHKETREPMGECRLWMFSQKNREAEVSMCLAPEWQNRGFGAEVLRFLVRYAFEGLGVHRVSLSVFEGNGRARRMYEKVGFIEEGRSRKSNWVDGHWEDLIMMGMLESEWGSWRSSAN</sequence>
<feature type="domain" description="N-acetyltransferase" evidence="1">
    <location>
        <begin position="1"/>
        <end position="136"/>
    </location>
</feature>
<dbReference type="AlphaFoldDB" id="S7Q3I2"/>
<dbReference type="OrthoDB" id="630895at2759"/>
<keyword evidence="2" id="KW-0808">Transferase</keyword>
<proteinExistence type="predicted"/>
<accession>S7Q3I2</accession>
<organism evidence="2 3">
    <name type="scientific">Gloeophyllum trabeum (strain ATCC 11539 / FP-39264 / Madison 617)</name>
    <name type="common">Brown rot fungus</name>
    <dbReference type="NCBI Taxonomy" id="670483"/>
    <lineage>
        <taxon>Eukaryota</taxon>
        <taxon>Fungi</taxon>
        <taxon>Dikarya</taxon>
        <taxon>Basidiomycota</taxon>
        <taxon>Agaricomycotina</taxon>
        <taxon>Agaricomycetes</taxon>
        <taxon>Gloeophyllales</taxon>
        <taxon>Gloeophyllaceae</taxon>
        <taxon>Gloeophyllum</taxon>
    </lineage>
</organism>
<dbReference type="SUPFAM" id="SSF55729">
    <property type="entry name" value="Acyl-CoA N-acyltransferases (Nat)"/>
    <property type="match status" value="1"/>
</dbReference>
<dbReference type="OMA" id="YEYNERS"/>
<evidence type="ECO:0000313" key="3">
    <source>
        <dbReference type="Proteomes" id="UP000030669"/>
    </source>
</evidence>
<gene>
    <name evidence="2" type="ORF">GLOTRDRAFT_42899</name>
</gene>